<sequence>MLPLLAPPLLAIPFPAFDPVLVSIGPFAIRWYALAYIVGLLGGWWLTRRLVSNPSLWGGTAPMQPADLDDALLWIALGVILGGRLGFVLVYNFDYYAAHPLDALMVWRGGMSFHGGFLGAVVAMVLFARSRGISVLSLFDLVAATVPIGLFLGRIANFVNGELWGRVADVPWAVIFPTGGPEPRHPSQLYQAGLEGLLLFAVGMIAVRMGALRRPGLVAALFATLYGIVRIIGEMFRQPDPQLGFFAFGLTMGMILSVPMILAGLWFIRRALVTPPRG</sequence>
<dbReference type="InterPro" id="IPR001640">
    <property type="entry name" value="Lgt"/>
</dbReference>
<dbReference type="GO" id="GO:0008961">
    <property type="term" value="F:phosphatidylglycerol-prolipoprotein diacylglyceryl transferase activity"/>
    <property type="evidence" value="ECO:0007669"/>
    <property type="project" value="UniProtKB-UniRule"/>
</dbReference>
<dbReference type="EC" id="2.5.1.145" evidence="7"/>
<gene>
    <name evidence="7 8" type="primary">lgt</name>
    <name evidence="8" type="ORF">BLTE_03830</name>
</gene>
<feature type="transmembrane region" description="Helical" evidence="7">
    <location>
        <begin position="216"/>
        <end position="233"/>
    </location>
</feature>
<evidence type="ECO:0000256" key="5">
    <source>
        <dbReference type="ARBA" id="ARBA00022989"/>
    </source>
</evidence>
<keyword evidence="4 7" id="KW-0812">Transmembrane</keyword>
<accession>A0A348FWL5</accession>
<dbReference type="PANTHER" id="PTHR30589:SF0">
    <property type="entry name" value="PHOSPHATIDYLGLYCEROL--PROLIPOPROTEIN DIACYLGLYCERYL TRANSFERASE"/>
    <property type="match status" value="1"/>
</dbReference>
<keyword evidence="9" id="KW-1185">Reference proteome</keyword>
<dbReference type="Pfam" id="PF01790">
    <property type="entry name" value="LGT"/>
    <property type="match status" value="1"/>
</dbReference>
<dbReference type="NCBIfam" id="TIGR00544">
    <property type="entry name" value="lgt"/>
    <property type="match status" value="1"/>
</dbReference>
<dbReference type="KEGG" id="blag:BLTE_03830"/>
<dbReference type="GO" id="GO:0005886">
    <property type="term" value="C:plasma membrane"/>
    <property type="evidence" value="ECO:0007669"/>
    <property type="project" value="UniProtKB-SubCell"/>
</dbReference>
<organism evidence="8 9">
    <name type="scientific">Blastochloris tepida</name>
    <dbReference type="NCBI Taxonomy" id="2233851"/>
    <lineage>
        <taxon>Bacteria</taxon>
        <taxon>Pseudomonadati</taxon>
        <taxon>Pseudomonadota</taxon>
        <taxon>Alphaproteobacteria</taxon>
        <taxon>Hyphomicrobiales</taxon>
        <taxon>Blastochloridaceae</taxon>
        <taxon>Blastochloris</taxon>
    </lineage>
</organism>
<comment type="function">
    <text evidence="7">Catalyzes the transfer of the diacylglyceryl group from phosphatidylglycerol to the sulfhydryl group of the N-terminal cysteine of a prolipoprotein, the first step in the formation of mature lipoproteins.</text>
</comment>
<proteinExistence type="inferred from homology"/>
<comment type="catalytic activity">
    <reaction evidence="7">
        <text>L-cysteinyl-[prolipoprotein] + a 1,2-diacyl-sn-glycero-3-phospho-(1'-sn-glycerol) = an S-1,2-diacyl-sn-glyceryl-L-cysteinyl-[prolipoprotein] + sn-glycerol 1-phosphate + H(+)</text>
        <dbReference type="Rhea" id="RHEA:56712"/>
        <dbReference type="Rhea" id="RHEA-COMP:14679"/>
        <dbReference type="Rhea" id="RHEA-COMP:14680"/>
        <dbReference type="ChEBI" id="CHEBI:15378"/>
        <dbReference type="ChEBI" id="CHEBI:29950"/>
        <dbReference type="ChEBI" id="CHEBI:57685"/>
        <dbReference type="ChEBI" id="CHEBI:64716"/>
        <dbReference type="ChEBI" id="CHEBI:140658"/>
        <dbReference type="EC" id="2.5.1.145"/>
    </reaction>
</comment>
<evidence type="ECO:0000256" key="3">
    <source>
        <dbReference type="ARBA" id="ARBA00022679"/>
    </source>
</evidence>
<evidence type="ECO:0000256" key="4">
    <source>
        <dbReference type="ARBA" id="ARBA00022692"/>
    </source>
</evidence>
<keyword evidence="6 7" id="KW-0472">Membrane</keyword>
<dbReference type="OrthoDB" id="871140at2"/>
<dbReference type="PROSITE" id="PS01311">
    <property type="entry name" value="LGT"/>
    <property type="match status" value="1"/>
</dbReference>
<dbReference type="AlphaFoldDB" id="A0A348FWL5"/>
<feature type="transmembrane region" description="Helical" evidence="7">
    <location>
        <begin position="245"/>
        <end position="268"/>
    </location>
</feature>
<feature type="binding site" evidence="7">
    <location>
        <position position="154"/>
    </location>
    <ligand>
        <name>a 1,2-diacyl-sn-glycero-3-phospho-(1'-sn-glycerol)</name>
        <dbReference type="ChEBI" id="CHEBI:64716"/>
    </ligand>
</feature>
<feature type="transmembrane region" description="Helical" evidence="7">
    <location>
        <begin position="111"/>
        <end position="128"/>
    </location>
</feature>
<protein>
    <recommendedName>
        <fullName evidence="7">Phosphatidylglycerol--prolipoprotein diacylglyceryl transferase</fullName>
        <ecNumber evidence="7">2.5.1.145</ecNumber>
    </recommendedName>
</protein>
<feature type="transmembrane region" description="Helical" evidence="7">
    <location>
        <begin position="20"/>
        <end position="46"/>
    </location>
</feature>
<dbReference type="UniPathway" id="UPA00664"/>
<dbReference type="HAMAP" id="MF_01147">
    <property type="entry name" value="Lgt"/>
    <property type="match status" value="1"/>
</dbReference>
<evidence type="ECO:0000256" key="2">
    <source>
        <dbReference type="ARBA" id="ARBA00022475"/>
    </source>
</evidence>
<feature type="transmembrane region" description="Helical" evidence="7">
    <location>
        <begin position="189"/>
        <end position="209"/>
    </location>
</feature>
<evidence type="ECO:0000313" key="8">
    <source>
        <dbReference type="EMBL" id="BBF91698.1"/>
    </source>
</evidence>
<name>A0A348FWL5_9HYPH</name>
<evidence type="ECO:0000256" key="1">
    <source>
        <dbReference type="ARBA" id="ARBA00007150"/>
    </source>
</evidence>
<comment type="subcellular location">
    <subcellularLocation>
        <location evidence="7">Cell membrane</location>
        <topology evidence="7">Multi-pass membrane protein</topology>
    </subcellularLocation>
</comment>
<feature type="transmembrane region" description="Helical" evidence="7">
    <location>
        <begin position="71"/>
        <end position="91"/>
    </location>
</feature>
<evidence type="ECO:0000313" key="9">
    <source>
        <dbReference type="Proteomes" id="UP000266934"/>
    </source>
</evidence>
<keyword evidence="8" id="KW-0449">Lipoprotein</keyword>
<feature type="transmembrane region" description="Helical" evidence="7">
    <location>
        <begin position="135"/>
        <end position="156"/>
    </location>
</feature>
<keyword evidence="2 7" id="KW-1003">Cell membrane</keyword>
<dbReference type="GO" id="GO:0042158">
    <property type="term" value="P:lipoprotein biosynthetic process"/>
    <property type="evidence" value="ECO:0007669"/>
    <property type="project" value="UniProtKB-UniRule"/>
</dbReference>
<comment type="similarity">
    <text evidence="1 7">Belongs to the Lgt family.</text>
</comment>
<keyword evidence="5 7" id="KW-1133">Transmembrane helix</keyword>
<evidence type="ECO:0000256" key="6">
    <source>
        <dbReference type="ARBA" id="ARBA00023136"/>
    </source>
</evidence>
<reference evidence="8 9" key="1">
    <citation type="submission" date="2018-08" db="EMBL/GenBank/DDBJ databases">
        <title>Complete genome sequencing of Blastochloris tepida GI.</title>
        <authorList>
            <person name="Tsukatani Y."/>
            <person name="Mori H."/>
        </authorList>
    </citation>
    <scope>NUCLEOTIDE SEQUENCE [LARGE SCALE GENOMIC DNA]</scope>
    <source>
        <strain evidence="8 9">GI</strain>
    </source>
</reference>
<dbReference type="PANTHER" id="PTHR30589">
    <property type="entry name" value="PROLIPOPROTEIN DIACYLGLYCERYL TRANSFERASE"/>
    <property type="match status" value="1"/>
</dbReference>
<dbReference type="RefSeq" id="WP_126397101.1">
    <property type="nucleotide sequence ID" value="NZ_AP018907.1"/>
</dbReference>
<dbReference type="EMBL" id="AP018907">
    <property type="protein sequence ID" value="BBF91698.1"/>
    <property type="molecule type" value="Genomic_DNA"/>
</dbReference>
<dbReference type="Proteomes" id="UP000266934">
    <property type="component" value="Chromosome"/>
</dbReference>
<keyword evidence="3 7" id="KW-0808">Transferase</keyword>
<evidence type="ECO:0000256" key="7">
    <source>
        <dbReference type="HAMAP-Rule" id="MF_01147"/>
    </source>
</evidence>
<comment type="pathway">
    <text evidence="7">Protein modification; lipoprotein biosynthesis (diacylglyceryl transfer).</text>
</comment>